<gene>
    <name evidence="1" type="ORF">CY35_07G003600</name>
</gene>
<comment type="caution">
    <text evidence="1">The sequence shown here is derived from an EMBL/GenBank/DDBJ whole genome shotgun (WGS) entry which is preliminary data.</text>
</comment>
<accession>A0ACB8HII0</accession>
<feature type="non-terminal residue" evidence="1">
    <location>
        <position position="186"/>
    </location>
</feature>
<name>A0ACB8HII0_9BRYO</name>
<dbReference type="Proteomes" id="UP000828922">
    <property type="component" value="Linkage Group LG07"/>
</dbReference>
<evidence type="ECO:0000313" key="2">
    <source>
        <dbReference type="Proteomes" id="UP000828922"/>
    </source>
</evidence>
<organism evidence="1 2">
    <name type="scientific">Sphagnum magellanicum</name>
    <dbReference type="NCBI Taxonomy" id="128215"/>
    <lineage>
        <taxon>Eukaryota</taxon>
        <taxon>Viridiplantae</taxon>
        <taxon>Streptophyta</taxon>
        <taxon>Embryophyta</taxon>
        <taxon>Bryophyta</taxon>
        <taxon>Sphagnophytina</taxon>
        <taxon>Sphagnopsida</taxon>
        <taxon>Sphagnales</taxon>
        <taxon>Sphagnaceae</taxon>
        <taxon>Sphagnum</taxon>
    </lineage>
</organism>
<evidence type="ECO:0000313" key="1">
    <source>
        <dbReference type="EMBL" id="KAH9556026.1"/>
    </source>
</evidence>
<protein>
    <submittedName>
        <fullName evidence="1">Uncharacterized protein</fullName>
    </submittedName>
</protein>
<sequence length="186" mass="21768">MVMNCQSEWLRVEPIIGSRRISNFCWACIILLGALGFFLVGISSYFGRDLIPLLSSQQIIFVPQGIIMCFYGIAGLFLSFYLWCTILWNIGSGYNQFDKREEMVHLFRWGFPGGNRRIRIQFFMRDIQAIRMEVQEGIYPRRIIYMKIRGQRDVPIIRIGEDLTLREMEEKAAELARFLHVSIEGL</sequence>
<reference evidence="2" key="1">
    <citation type="journal article" date="2022" name="New Phytol.">
        <title>Phylogenomic structure and speciation in an emerging model: the Sphagnum magellanicum complex (Bryophyta).</title>
        <authorList>
            <person name="Shaw A.J."/>
            <person name="Piatkowski B."/>
            <person name="Duffy A.M."/>
            <person name="Aguero B."/>
            <person name="Imwattana K."/>
            <person name="Nieto-Lugilde M."/>
            <person name="Healey A."/>
            <person name="Weston D.J."/>
            <person name="Patel M.N."/>
            <person name="Schmutz J."/>
            <person name="Grimwood J."/>
            <person name="Yavitt J.B."/>
            <person name="Hassel K."/>
            <person name="Stenoien H.K."/>
            <person name="Flatberg K.I."/>
            <person name="Bickford C.P."/>
            <person name="Hicks K.A."/>
        </authorList>
    </citation>
    <scope>NUCLEOTIDE SEQUENCE [LARGE SCALE GENOMIC DNA]</scope>
</reference>
<dbReference type="EMBL" id="CM038913">
    <property type="protein sequence ID" value="KAH9556026.1"/>
    <property type="molecule type" value="Genomic_DNA"/>
</dbReference>
<proteinExistence type="predicted"/>
<keyword evidence="2" id="KW-1185">Reference proteome</keyword>